<reference evidence="7" key="2">
    <citation type="submission" date="2020-09" db="EMBL/GenBank/DDBJ databases">
        <authorList>
            <person name="Sun Q."/>
            <person name="Kim S."/>
        </authorList>
    </citation>
    <scope>NUCLEOTIDE SEQUENCE</scope>
    <source>
        <strain evidence="7">KCTC 42651</strain>
    </source>
</reference>
<accession>A0A919CM36</accession>
<dbReference type="RefSeq" id="WP_189986908.1">
    <property type="nucleotide sequence ID" value="NZ_BMZS01000001.1"/>
</dbReference>
<dbReference type="GO" id="GO:0006637">
    <property type="term" value="P:acyl-CoA metabolic process"/>
    <property type="evidence" value="ECO:0007669"/>
    <property type="project" value="TreeGrafter"/>
</dbReference>
<evidence type="ECO:0000256" key="1">
    <source>
        <dbReference type="ARBA" id="ARBA00006432"/>
    </source>
</evidence>
<dbReference type="CDD" id="cd05971">
    <property type="entry name" value="MACS_like_3"/>
    <property type="match status" value="1"/>
</dbReference>
<dbReference type="Pfam" id="PF00501">
    <property type="entry name" value="AMP-binding"/>
    <property type="match status" value="1"/>
</dbReference>
<evidence type="ECO:0000256" key="2">
    <source>
        <dbReference type="ARBA" id="ARBA00022598"/>
    </source>
</evidence>
<keyword evidence="3" id="KW-0547">Nucleotide-binding</keyword>
<name>A0A919CM36_9PROT</name>
<keyword evidence="4" id="KW-0067">ATP-binding</keyword>
<dbReference type="GO" id="GO:0004321">
    <property type="term" value="F:fatty-acyl-CoA synthase activity"/>
    <property type="evidence" value="ECO:0007669"/>
    <property type="project" value="TreeGrafter"/>
</dbReference>
<feature type="domain" description="AMP-binding enzyme C-terminal" evidence="6">
    <location>
        <begin position="454"/>
        <end position="532"/>
    </location>
</feature>
<dbReference type="InterPro" id="IPR020845">
    <property type="entry name" value="AMP-binding_CS"/>
</dbReference>
<dbReference type="FunFam" id="3.40.50.12780:FF:000063">
    <property type="entry name" value="Acetyl-coenzyme A synthetase"/>
    <property type="match status" value="1"/>
</dbReference>
<dbReference type="PANTHER" id="PTHR43605">
    <property type="entry name" value="ACYL-COENZYME A SYNTHETASE"/>
    <property type="match status" value="1"/>
</dbReference>
<comment type="similarity">
    <text evidence="1">Belongs to the ATP-dependent AMP-binding enzyme family.</text>
</comment>
<evidence type="ECO:0000259" key="6">
    <source>
        <dbReference type="Pfam" id="PF13193"/>
    </source>
</evidence>
<evidence type="ECO:0000313" key="8">
    <source>
        <dbReference type="Proteomes" id="UP000630353"/>
    </source>
</evidence>
<evidence type="ECO:0000259" key="5">
    <source>
        <dbReference type="Pfam" id="PF00501"/>
    </source>
</evidence>
<dbReference type="InterPro" id="IPR000873">
    <property type="entry name" value="AMP-dep_synth/lig_dom"/>
</dbReference>
<protein>
    <submittedName>
        <fullName evidence="7">Acetyl-CoA synthetase</fullName>
    </submittedName>
</protein>
<dbReference type="Gene3D" id="3.30.300.30">
    <property type="match status" value="1"/>
</dbReference>
<comment type="caution">
    <text evidence="7">The sequence shown here is derived from an EMBL/GenBank/DDBJ whole genome shotgun (WGS) entry which is preliminary data.</text>
</comment>
<dbReference type="PROSITE" id="PS00455">
    <property type="entry name" value="AMP_BINDING"/>
    <property type="match status" value="1"/>
</dbReference>
<dbReference type="PANTHER" id="PTHR43605:SF10">
    <property type="entry name" value="ACYL-COA SYNTHETASE MEDIUM CHAIN FAMILY MEMBER 3"/>
    <property type="match status" value="1"/>
</dbReference>
<dbReference type="InterPro" id="IPR049515">
    <property type="entry name" value="MACS_put"/>
</dbReference>
<dbReference type="InterPro" id="IPR045851">
    <property type="entry name" value="AMP-bd_C_sf"/>
</dbReference>
<dbReference type="Pfam" id="PF13193">
    <property type="entry name" value="AMP-binding_C"/>
    <property type="match status" value="1"/>
</dbReference>
<dbReference type="EMBL" id="BMZS01000001">
    <property type="protein sequence ID" value="GHD39077.1"/>
    <property type="molecule type" value="Genomic_DNA"/>
</dbReference>
<feature type="domain" description="AMP-dependent synthetase/ligase" evidence="5">
    <location>
        <begin position="44"/>
        <end position="401"/>
    </location>
</feature>
<dbReference type="SUPFAM" id="SSF56801">
    <property type="entry name" value="Acetyl-CoA synthetase-like"/>
    <property type="match status" value="1"/>
</dbReference>
<dbReference type="InterPro" id="IPR025110">
    <property type="entry name" value="AMP-bd_C"/>
</dbReference>
<evidence type="ECO:0000313" key="7">
    <source>
        <dbReference type="EMBL" id="GHD39077.1"/>
    </source>
</evidence>
<dbReference type="Gene3D" id="3.40.50.12780">
    <property type="entry name" value="N-terminal domain of ligase-like"/>
    <property type="match status" value="1"/>
</dbReference>
<organism evidence="7 8">
    <name type="scientific">Thalassobaculum fulvum</name>
    <dbReference type="NCBI Taxonomy" id="1633335"/>
    <lineage>
        <taxon>Bacteria</taxon>
        <taxon>Pseudomonadati</taxon>
        <taxon>Pseudomonadota</taxon>
        <taxon>Alphaproteobacteria</taxon>
        <taxon>Rhodospirillales</taxon>
        <taxon>Thalassobaculaceae</taxon>
        <taxon>Thalassobaculum</taxon>
    </lineage>
</organism>
<evidence type="ECO:0000256" key="3">
    <source>
        <dbReference type="ARBA" id="ARBA00022741"/>
    </source>
</evidence>
<dbReference type="GO" id="GO:0016405">
    <property type="term" value="F:CoA-ligase activity"/>
    <property type="evidence" value="ECO:0007669"/>
    <property type="project" value="UniProtKB-ARBA"/>
</dbReference>
<dbReference type="GO" id="GO:0006633">
    <property type="term" value="P:fatty acid biosynthetic process"/>
    <property type="evidence" value="ECO:0007669"/>
    <property type="project" value="TreeGrafter"/>
</dbReference>
<dbReference type="InterPro" id="IPR042099">
    <property type="entry name" value="ANL_N_sf"/>
</dbReference>
<dbReference type="Proteomes" id="UP000630353">
    <property type="component" value="Unassembled WGS sequence"/>
</dbReference>
<dbReference type="AlphaFoldDB" id="A0A919CM36"/>
<dbReference type="GO" id="GO:0015645">
    <property type="term" value="F:fatty acid ligase activity"/>
    <property type="evidence" value="ECO:0007669"/>
    <property type="project" value="TreeGrafter"/>
</dbReference>
<dbReference type="FunFam" id="3.30.300.30:FF:000005">
    <property type="entry name" value="Acyl-coenzyme A synthetase ACSM5, mitochondrial"/>
    <property type="match status" value="1"/>
</dbReference>
<keyword evidence="8" id="KW-1185">Reference proteome</keyword>
<proteinExistence type="inferred from homology"/>
<keyword evidence="2" id="KW-0436">Ligase</keyword>
<sequence>MLERADSYDEVCRRFRWRIPQRFNIAVDVCDRHADAGAGTALIHIAADGSVVEHSFADLKRASNRLANVLAAGGLSRGDRVGILMPQRPETAVAHIAAHKVGMVSVPLFTLFGEDALAYRLGDCGAAALVTDRESLAKIEAIRDRLPALKLVLVADEARDGGWWRALAPALDAASDDFAPVDTAADDPAVIIYTSGTTGQPKGALHAHRVLLGHLPGVEFPHDFFPQPGDRFWTPADWAWIGGLFDVLLPSLHHGVPVVAHRFAKFDPEAAFDLIARHGVRNSFLPPTALKLMRQVQDPRARHALAMRSIGSGGETLGTELLDWGRTVFGVTINEFYGQTECNLVVGNCAAVMPVRPGSMGKPVPGHTVGIVDEAGVPVADGETGSIAVRRGDPVMFLGYWNKPEATDAKFAGPDKEWMLTGDLGRRDGDGYLHYVGRDDDVITSAGYRIGPGEIEDCLAAHPAVALAAVIGVPDPLRTEAVKACIVLAEGTAPSDGLKAEIQEHVKRRLAAHEYPRIVEFMDALPMTATGKIMRRVLRERHAADNRGEPS</sequence>
<evidence type="ECO:0000256" key="4">
    <source>
        <dbReference type="ARBA" id="ARBA00022840"/>
    </source>
</evidence>
<dbReference type="InterPro" id="IPR051087">
    <property type="entry name" value="Mitochondrial_ACSM"/>
</dbReference>
<dbReference type="GO" id="GO:0005524">
    <property type="term" value="F:ATP binding"/>
    <property type="evidence" value="ECO:0007669"/>
    <property type="project" value="UniProtKB-KW"/>
</dbReference>
<reference evidence="7" key="1">
    <citation type="journal article" date="2014" name="Int. J. Syst. Evol. Microbiol.">
        <title>Complete genome sequence of Corynebacterium casei LMG S-19264T (=DSM 44701T), isolated from a smear-ripened cheese.</title>
        <authorList>
            <consortium name="US DOE Joint Genome Institute (JGI-PGF)"/>
            <person name="Walter F."/>
            <person name="Albersmeier A."/>
            <person name="Kalinowski J."/>
            <person name="Ruckert C."/>
        </authorList>
    </citation>
    <scope>NUCLEOTIDE SEQUENCE</scope>
    <source>
        <strain evidence="7">KCTC 42651</strain>
    </source>
</reference>
<gene>
    <name evidence="7" type="ORF">GCM10017083_00530</name>
</gene>